<dbReference type="EMBL" id="CAKMRJ010000001">
    <property type="protein sequence ID" value="CAH1414016.1"/>
    <property type="molecule type" value="Genomic_DNA"/>
</dbReference>
<accession>A0AAU9LKR3</accession>
<name>A0AAU9LKR3_9ASTR</name>
<feature type="region of interest" description="Disordered" evidence="1">
    <location>
        <begin position="93"/>
        <end position="112"/>
    </location>
</feature>
<evidence type="ECO:0000313" key="2">
    <source>
        <dbReference type="EMBL" id="CAH1414016.1"/>
    </source>
</evidence>
<feature type="region of interest" description="Disordered" evidence="1">
    <location>
        <begin position="1"/>
        <end position="25"/>
    </location>
</feature>
<organism evidence="2 3">
    <name type="scientific">Lactuca virosa</name>
    <dbReference type="NCBI Taxonomy" id="75947"/>
    <lineage>
        <taxon>Eukaryota</taxon>
        <taxon>Viridiplantae</taxon>
        <taxon>Streptophyta</taxon>
        <taxon>Embryophyta</taxon>
        <taxon>Tracheophyta</taxon>
        <taxon>Spermatophyta</taxon>
        <taxon>Magnoliopsida</taxon>
        <taxon>eudicotyledons</taxon>
        <taxon>Gunneridae</taxon>
        <taxon>Pentapetalae</taxon>
        <taxon>asterids</taxon>
        <taxon>campanulids</taxon>
        <taxon>Asterales</taxon>
        <taxon>Asteraceae</taxon>
        <taxon>Cichorioideae</taxon>
        <taxon>Cichorieae</taxon>
        <taxon>Lactucinae</taxon>
        <taxon>Lactuca</taxon>
    </lineage>
</organism>
<sequence>MKLNESNNGGDDSPPEIESPTQIESIASPQQWCMFSVSEATEEDPTKIPRSHKAYKLKMTKMENPIRGKVGGSFYGGPVSIRFPVRARMEVTYNSGRSGGGGGGETSVFVKA</sequence>
<keyword evidence="3" id="KW-1185">Reference proteome</keyword>
<evidence type="ECO:0000313" key="3">
    <source>
        <dbReference type="Proteomes" id="UP001157418"/>
    </source>
</evidence>
<reference evidence="2 3" key="1">
    <citation type="submission" date="2022-01" db="EMBL/GenBank/DDBJ databases">
        <authorList>
            <person name="Xiong W."/>
            <person name="Schranz E."/>
        </authorList>
    </citation>
    <scope>NUCLEOTIDE SEQUENCE [LARGE SCALE GENOMIC DNA]</scope>
</reference>
<feature type="compositionally biased region" description="Polar residues" evidence="1">
    <location>
        <begin position="1"/>
        <end position="10"/>
    </location>
</feature>
<evidence type="ECO:0000256" key="1">
    <source>
        <dbReference type="SAM" id="MobiDB-lite"/>
    </source>
</evidence>
<comment type="caution">
    <text evidence="2">The sequence shown here is derived from an EMBL/GenBank/DDBJ whole genome shotgun (WGS) entry which is preliminary data.</text>
</comment>
<protein>
    <submittedName>
        <fullName evidence="2">Uncharacterized protein</fullName>
    </submittedName>
</protein>
<dbReference type="AlphaFoldDB" id="A0AAU9LKR3"/>
<gene>
    <name evidence="2" type="ORF">LVIROSA_LOCUS1952</name>
</gene>
<proteinExistence type="predicted"/>
<dbReference type="Proteomes" id="UP001157418">
    <property type="component" value="Unassembled WGS sequence"/>
</dbReference>